<feature type="domain" description="Acyltransferase 3" evidence="2">
    <location>
        <begin position="12"/>
        <end position="350"/>
    </location>
</feature>
<keyword evidence="1" id="KW-0472">Membrane</keyword>
<evidence type="ECO:0000259" key="2">
    <source>
        <dbReference type="Pfam" id="PF01757"/>
    </source>
</evidence>
<dbReference type="PANTHER" id="PTHR23028">
    <property type="entry name" value="ACETYLTRANSFERASE"/>
    <property type="match status" value="1"/>
</dbReference>
<feature type="transmembrane region" description="Helical" evidence="1">
    <location>
        <begin position="242"/>
        <end position="259"/>
    </location>
</feature>
<dbReference type="GO" id="GO:0016746">
    <property type="term" value="F:acyltransferase activity"/>
    <property type="evidence" value="ECO:0007669"/>
    <property type="project" value="UniProtKB-KW"/>
</dbReference>
<accession>A0ABP9FK25</accession>
<keyword evidence="1" id="KW-0812">Transmembrane</keyword>
<dbReference type="RefSeq" id="WP_345583267.1">
    <property type="nucleotide sequence ID" value="NZ_BAABLV010000036.1"/>
</dbReference>
<feature type="transmembrane region" description="Helical" evidence="1">
    <location>
        <begin position="80"/>
        <end position="102"/>
    </location>
</feature>
<reference evidence="5" key="1">
    <citation type="journal article" date="2019" name="Int. J. Syst. Evol. Microbiol.">
        <title>The Global Catalogue of Microorganisms (GCM) 10K type strain sequencing project: providing services to taxonomists for standard genome sequencing and annotation.</title>
        <authorList>
            <consortium name="The Broad Institute Genomics Platform"/>
            <consortium name="The Broad Institute Genome Sequencing Center for Infectious Disease"/>
            <person name="Wu L."/>
            <person name="Ma J."/>
        </authorList>
    </citation>
    <scope>NUCLEOTIDE SEQUENCE [LARGE SCALE GENOMIC DNA]</scope>
    <source>
        <strain evidence="5">JCM 19125</strain>
    </source>
</reference>
<dbReference type="InterPro" id="IPR050879">
    <property type="entry name" value="Acyltransferase_3"/>
</dbReference>
<feature type="transmembrane region" description="Helical" evidence="1">
    <location>
        <begin position="37"/>
        <end position="59"/>
    </location>
</feature>
<dbReference type="Pfam" id="PF01757">
    <property type="entry name" value="Acyl_transf_3"/>
    <property type="match status" value="1"/>
</dbReference>
<dbReference type="InterPro" id="IPR043968">
    <property type="entry name" value="SGNH"/>
</dbReference>
<keyword evidence="4" id="KW-0012">Acyltransferase</keyword>
<dbReference type="Proteomes" id="UP001501521">
    <property type="component" value="Unassembled WGS sequence"/>
</dbReference>
<evidence type="ECO:0000313" key="5">
    <source>
        <dbReference type="Proteomes" id="UP001501521"/>
    </source>
</evidence>
<feature type="transmembrane region" description="Helical" evidence="1">
    <location>
        <begin position="373"/>
        <end position="392"/>
    </location>
</feature>
<proteinExistence type="predicted"/>
<keyword evidence="4" id="KW-0808">Transferase</keyword>
<protein>
    <submittedName>
        <fullName evidence="4">Acyltransferase family protein</fullName>
    </submittedName>
</protein>
<dbReference type="PANTHER" id="PTHR23028:SF53">
    <property type="entry name" value="ACYL_TRANSF_3 DOMAIN-CONTAINING PROTEIN"/>
    <property type="match status" value="1"/>
</dbReference>
<organism evidence="4 5">
    <name type="scientific">Tessaracoccus lubricantis</name>
    <dbReference type="NCBI Taxonomy" id="545543"/>
    <lineage>
        <taxon>Bacteria</taxon>
        <taxon>Bacillati</taxon>
        <taxon>Actinomycetota</taxon>
        <taxon>Actinomycetes</taxon>
        <taxon>Propionibacteriales</taxon>
        <taxon>Propionibacteriaceae</taxon>
        <taxon>Tessaracoccus</taxon>
    </lineage>
</organism>
<keyword evidence="5" id="KW-1185">Reference proteome</keyword>
<name>A0ABP9FK25_9ACTN</name>
<dbReference type="Pfam" id="PF19040">
    <property type="entry name" value="SGNH"/>
    <property type="match status" value="1"/>
</dbReference>
<evidence type="ECO:0000256" key="1">
    <source>
        <dbReference type="SAM" id="Phobius"/>
    </source>
</evidence>
<evidence type="ECO:0000313" key="4">
    <source>
        <dbReference type="EMBL" id="GAA4904572.1"/>
    </source>
</evidence>
<feature type="transmembrane region" description="Helical" evidence="1">
    <location>
        <begin position="335"/>
        <end position="353"/>
    </location>
</feature>
<evidence type="ECO:0000259" key="3">
    <source>
        <dbReference type="Pfam" id="PF19040"/>
    </source>
</evidence>
<keyword evidence="1" id="KW-1133">Transmembrane helix</keyword>
<feature type="transmembrane region" description="Helical" evidence="1">
    <location>
        <begin position="152"/>
        <end position="171"/>
    </location>
</feature>
<dbReference type="InterPro" id="IPR002656">
    <property type="entry name" value="Acyl_transf_3_dom"/>
</dbReference>
<comment type="caution">
    <text evidence="4">The sequence shown here is derived from an EMBL/GenBank/DDBJ whole genome shotgun (WGS) entry which is preliminary data.</text>
</comment>
<gene>
    <name evidence="4" type="ORF">GCM10025789_24610</name>
</gene>
<feature type="transmembrane region" description="Helical" evidence="1">
    <location>
        <begin position="218"/>
        <end position="235"/>
    </location>
</feature>
<feature type="transmembrane region" description="Helical" evidence="1">
    <location>
        <begin position="265"/>
        <end position="286"/>
    </location>
</feature>
<sequence length="656" mass="72682">MQQPPDNITYVPSLDGLRTIAVALVIAFHLSVPNMELGFAGVDVFFVLSGYLITSGLLRDTQRHGKPQYAKFWQRRFRRLLPAATLILLLVLLYATFLMPLFRKTAASWDIFWTVLYLGNWRFMGANSYFASDGTPSLLLHMWSLAVEEQFYFFWPILIGVLAFAAAKFGARKRTVTIIGVACAVLIVVSALLLMLLFDPASPDRAYMGTDTKAFEPLLGALLAIVMTNHSVRTVFWRHHRVIAGIGIVLAVAVLPFLAGPSTFYFQGGAVLLSVGVTLLIGALVVSPPTMLSGFLAWAPMAYLGQISYGLYLWHWPWSVWLDVAHQEEFRMLRAPVALVATLVCAVLSYHFVEEPIRRGRFTKWLDFKRTMIAVAVIMVVIMTWATALRGLPVPATRPPAGPASPGAAPAPQTNPDLVIVVGDSVPFRLMESLDQVATDNGFVVDNASRGGCPPLAIELQEYLKADHEGAGDCRMVADIQTEKIEADRPGTVFWWSRYEVHQRWLDGRIVGPDEEVFWEALEADLAASVDRLTAQGATLVIAQTERPGTGMLSRCTEDDCHPLLDLMVNHDEYRRRWNDIVVDLAARDDRVETFRMDPLLCKDPEPEAPDGQALCDDSRAGGKLLRPDGSHILVDPYGYETAEQVLEAVLKAASN</sequence>
<feature type="transmembrane region" description="Helical" evidence="1">
    <location>
        <begin position="178"/>
        <end position="198"/>
    </location>
</feature>
<feature type="domain" description="SGNH" evidence="3">
    <location>
        <begin position="414"/>
        <end position="605"/>
    </location>
</feature>
<feature type="transmembrane region" description="Helical" evidence="1">
    <location>
        <begin position="295"/>
        <end position="315"/>
    </location>
</feature>
<dbReference type="EMBL" id="BAABLV010000036">
    <property type="protein sequence ID" value="GAA4904572.1"/>
    <property type="molecule type" value="Genomic_DNA"/>
</dbReference>